<reference evidence="3" key="1">
    <citation type="journal article" date="2019" name="Int. J. Syst. Evol. Microbiol.">
        <title>The Global Catalogue of Microorganisms (GCM) 10K type strain sequencing project: providing services to taxonomists for standard genome sequencing and annotation.</title>
        <authorList>
            <consortium name="The Broad Institute Genomics Platform"/>
            <consortium name="The Broad Institute Genome Sequencing Center for Infectious Disease"/>
            <person name="Wu L."/>
            <person name="Ma J."/>
        </authorList>
    </citation>
    <scope>NUCLEOTIDE SEQUENCE [LARGE SCALE GENOMIC DNA]</scope>
    <source>
        <strain evidence="3">DT28</strain>
    </source>
</reference>
<dbReference type="Pfam" id="PF08379">
    <property type="entry name" value="Bact_transglu_N"/>
    <property type="match status" value="1"/>
</dbReference>
<gene>
    <name evidence="2" type="ORF">ACFO3I_06145</name>
</gene>
<dbReference type="Proteomes" id="UP001595962">
    <property type="component" value="Unassembled WGS sequence"/>
</dbReference>
<dbReference type="InterPro" id="IPR038765">
    <property type="entry name" value="Papain-like_cys_pep_sf"/>
</dbReference>
<name>A0ABV9JK41_9GAMM</name>
<sequence>MTSYRIRHLTRYSYQYSVANSYNLICLQPVSDPVQQLCSFSLHTDPAARLYPQQDWFGNHKHLLHLPHSHNGLCVVAESVVRLSEPVLRKPSGQPWTAALGFPQSSGQQSLQAELCRKASPMLPDLAVSQQFIQPLADPGLTIAELACALNEKIYQQFDYDPEFSTVVTPISEVLHHKRGVCQDFAHLAIACLRSLGLSARYVSGYLETEAPPGQPKLTGADASHAWFEVWCPEQGWLGFDPTNNMQPNGRHLVLARGRDYSDVVPLKGLVLGHGDHQLSVEVDVMPITADFS</sequence>
<organism evidence="2 3">
    <name type="scientific">Rheinheimera marina</name>
    <dbReference type="NCBI Taxonomy" id="1774958"/>
    <lineage>
        <taxon>Bacteria</taxon>
        <taxon>Pseudomonadati</taxon>
        <taxon>Pseudomonadota</taxon>
        <taxon>Gammaproteobacteria</taxon>
        <taxon>Chromatiales</taxon>
        <taxon>Chromatiaceae</taxon>
        <taxon>Rheinheimera</taxon>
    </lineage>
</organism>
<dbReference type="PANTHER" id="PTHR33490:SF7">
    <property type="entry name" value="BLR2979 PROTEIN"/>
    <property type="match status" value="1"/>
</dbReference>
<feature type="domain" description="Transglutaminase-like" evidence="1">
    <location>
        <begin position="174"/>
        <end position="244"/>
    </location>
</feature>
<dbReference type="InterPro" id="IPR002931">
    <property type="entry name" value="Transglutaminase-like"/>
</dbReference>
<protein>
    <submittedName>
        <fullName evidence="2">Transglutaminase domain-containing protein</fullName>
    </submittedName>
</protein>
<proteinExistence type="predicted"/>
<comment type="caution">
    <text evidence="2">The sequence shown here is derived from an EMBL/GenBank/DDBJ whole genome shotgun (WGS) entry which is preliminary data.</text>
</comment>
<dbReference type="EMBL" id="JBHSGB010000006">
    <property type="protein sequence ID" value="MFC4654598.1"/>
    <property type="molecule type" value="Genomic_DNA"/>
</dbReference>
<dbReference type="SUPFAM" id="SSF54001">
    <property type="entry name" value="Cysteine proteinases"/>
    <property type="match status" value="1"/>
</dbReference>
<evidence type="ECO:0000313" key="3">
    <source>
        <dbReference type="Proteomes" id="UP001595962"/>
    </source>
</evidence>
<dbReference type="PANTHER" id="PTHR33490">
    <property type="entry name" value="BLR5614 PROTEIN-RELATED"/>
    <property type="match status" value="1"/>
</dbReference>
<dbReference type="InterPro" id="IPR013589">
    <property type="entry name" value="Bac_transglu_N"/>
</dbReference>
<keyword evidence="3" id="KW-1185">Reference proteome</keyword>
<evidence type="ECO:0000259" key="1">
    <source>
        <dbReference type="SMART" id="SM00460"/>
    </source>
</evidence>
<dbReference type="Pfam" id="PF01841">
    <property type="entry name" value="Transglut_core"/>
    <property type="match status" value="1"/>
</dbReference>
<dbReference type="RefSeq" id="WP_377332600.1">
    <property type="nucleotide sequence ID" value="NZ_JBHSGB010000006.1"/>
</dbReference>
<dbReference type="SMART" id="SM00460">
    <property type="entry name" value="TGc"/>
    <property type="match status" value="1"/>
</dbReference>
<dbReference type="Gene3D" id="3.10.620.30">
    <property type="match status" value="1"/>
</dbReference>
<accession>A0ABV9JK41</accession>
<evidence type="ECO:0000313" key="2">
    <source>
        <dbReference type="EMBL" id="MFC4654598.1"/>
    </source>
</evidence>